<sequence length="168" mass="19671">MDLETGQSFFRRTEERLKTPGKKKKHTAVPRHGVFRPCGYRTENAVEKQCSLKQRENGLEKKEEAKKKEKLKETSLGEDVRIPRPIYHKLSGLWRESIRILPEGARKMRIAVPRERAVPDKNISARKKKKKGNIEEEKGEREIRLVDEGERKDAGESRRENEGIEQWN</sequence>
<evidence type="ECO:0000313" key="2">
    <source>
        <dbReference type="EMBL" id="KAK1131899.1"/>
    </source>
</evidence>
<dbReference type="EMBL" id="JAHYIQ010000005">
    <property type="protein sequence ID" value="KAK1131899.1"/>
    <property type="molecule type" value="Genomic_DNA"/>
</dbReference>
<feature type="region of interest" description="Disordered" evidence="1">
    <location>
        <begin position="1"/>
        <end position="30"/>
    </location>
</feature>
<name>A0AA40G7L3_9HYME</name>
<gene>
    <name evidence="2" type="ORF">K0M31_016047</name>
</gene>
<dbReference type="Proteomes" id="UP001177670">
    <property type="component" value="Unassembled WGS sequence"/>
</dbReference>
<protein>
    <submittedName>
        <fullName evidence="2">Uncharacterized protein</fullName>
    </submittedName>
</protein>
<evidence type="ECO:0000313" key="3">
    <source>
        <dbReference type="Proteomes" id="UP001177670"/>
    </source>
</evidence>
<comment type="caution">
    <text evidence="2">The sequence shown here is derived from an EMBL/GenBank/DDBJ whole genome shotgun (WGS) entry which is preliminary data.</text>
</comment>
<feature type="region of interest" description="Disordered" evidence="1">
    <location>
        <begin position="121"/>
        <end position="168"/>
    </location>
</feature>
<accession>A0AA40G7L3</accession>
<dbReference type="AlphaFoldDB" id="A0AA40G7L3"/>
<feature type="compositionally biased region" description="Polar residues" evidence="1">
    <location>
        <begin position="1"/>
        <end position="10"/>
    </location>
</feature>
<feature type="region of interest" description="Disordered" evidence="1">
    <location>
        <begin position="55"/>
        <end position="74"/>
    </location>
</feature>
<reference evidence="2" key="1">
    <citation type="submission" date="2021-10" db="EMBL/GenBank/DDBJ databases">
        <title>Melipona bicolor Genome sequencing and assembly.</title>
        <authorList>
            <person name="Araujo N.S."/>
            <person name="Arias M.C."/>
        </authorList>
    </citation>
    <scope>NUCLEOTIDE SEQUENCE</scope>
    <source>
        <strain evidence="2">USP_2M_L1-L4_2017</strain>
        <tissue evidence="2">Whole body</tissue>
    </source>
</reference>
<feature type="compositionally biased region" description="Basic residues" evidence="1">
    <location>
        <begin position="19"/>
        <end position="29"/>
    </location>
</feature>
<keyword evidence="3" id="KW-1185">Reference proteome</keyword>
<feature type="compositionally biased region" description="Basic and acidic residues" evidence="1">
    <location>
        <begin position="132"/>
        <end position="162"/>
    </location>
</feature>
<evidence type="ECO:0000256" key="1">
    <source>
        <dbReference type="SAM" id="MobiDB-lite"/>
    </source>
</evidence>
<organism evidence="2 3">
    <name type="scientific">Melipona bicolor</name>
    <dbReference type="NCBI Taxonomy" id="60889"/>
    <lineage>
        <taxon>Eukaryota</taxon>
        <taxon>Metazoa</taxon>
        <taxon>Ecdysozoa</taxon>
        <taxon>Arthropoda</taxon>
        <taxon>Hexapoda</taxon>
        <taxon>Insecta</taxon>
        <taxon>Pterygota</taxon>
        <taxon>Neoptera</taxon>
        <taxon>Endopterygota</taxon>
        <taxon>Hymenoptera</taxon>
        <taxon>Apocrita</taxon>
        <taxon>Aculeata</taxon>
        <taxon>Apoidea</taxon>
        <taxon>Anthophila</taxon>
        <taxon>Apidae</taxon>
        <taxon>Melipona</taxon>
    </lineage>
</organism>
<proteinExistence type="predicted"/>